<dbReference type="PANTHER" id="PTHR38459:SF1">
    <property type="entry name" value="PROPHAGE BACTOPRENOL-LINKED GLUCOSE TRANSLOCASE HOMOLOG"/>
    <property type="match status" value="1"/>
</dbReference>
<dbReference type="RefSeq" id="WP_007391550.1">
    <property type="nucleotide sequence ID" value="NZ_AFIJ01000038.1"/>
</dbReference>
<dbReference type="InterPro" id="IPR051401">
    <property type="entry name" value="GtrA_CellWall_Glycosyl"/>
</dbReference>
<keyword evidence="3 6" id="KW-0812">Transmembrane</keyword>
<name>A0ABP2L3S2_9FIRM</name>
<evidence type="ECO:0000256" key="6">
    <source>
        <dbReference type="SAM" id="Phobius"/>
    </source>
</evidence>
<evidence type="ECO:0000313" key="8">
    <source>
        <dbReference type="EMBL" id="EGL39384.1"/>
    </source>
</evidence>
<comment type="similarity">
    <text evidence="2">Belongs to the GtrA family.</text>
</comment>
<keyword evidence="9" id="KW-1185">Reference proteome</keyword>
<feature type="transmembrane region" description="Helical" evidence="6">
    <location>
        <begin position="92"/>
        <end position="112"/>
    </location>
</feature>
<evidence type="ECO:0000259" key="7">
    <source>
        <dbReference type="Pfam" id="PF04138"/>
    </source>
</evidence>
<evidence type="ECO:0000313" key="9">
    <source>
        <dbReference type="Proteomes" id="UP000004018"/>
    </source>
</evidence>
<evidence type="ECO:0000256" key="2">
    <source>
        <dbReference type="ARBA" id="ARBA00009399"/>
    </source>
</evidence>
<evidence type="ECO:0000256" key="4">
    <source>
        <dbReference type="ARBA" id="ARBA00022989"/>
    </source>
</evidence>
<proteinExistence type="inferred from homology"/>
<sequence>MKEKKILGFTYTHNEKVKFILYLVVGGTAALVEWGLFYLFLSIFSGIKREAFTGTVLAATALAFAIATLYHYFLGNVFVFEQGSRHERGAEVSLVFLVSTIGLLGNLVLMWIFTSPRILGLPPFYSKVLASAVVTVWNYGSRKKWIFK</sequence>
<accession>A0ABP2L3S2</accession>
<feature type="transmembrane region" description="Helical" evidence="6">
    <location>
        <begin position="56"/>
        <end position="80"/>
    </location>
</feature>
<dbReference type="Pfam" id="PF04138">
    <property type="entry name" value="GtrA_DPMS_TM"/>
    <property type="match status" value="1"/>
</dbReference>
<comment type="caution">
    <text evidence="8">The sequence shown here is derived from an EMBL/GenBank/DDBJ whole genome shotgun (WGS) entry which is preliminary data.</text>
</comment>
<comment type="subcellular location">
    <subcellularLocation>
        <location evidence="1">Membrane</location>
        <topology evidence="1">Multi-pass membrane protein</topology>
    </subcellularLocation>
</comment>
<feature type="transmembrane region" description="Helical" evidence="6">
    <location>
        <begin position="20"/>
        <end position="44"/>
    </location>
</feature>
<protein>
    <submittedName>
        <fullName evidence="8">GtrA-like protein</fullName>
    </submittedName>
</protein>
<feature type="transmembrane region" description="Helical" evidence="6">
    <location>
        <begin position="124"/>
        <end position="140"/>
    </location>
</feature>
<feature type="domain" description="GtrA/DPMS transmembrane" evidence="7">
    <location>
        <begin position="22"/>
        <end position="147"/>
    </location>
</feature>
<evidence type="ECO:0000256" key="3">
    <source>
        <dbReference type="ARBA" id="ARBA00022692"/>
    </source>
</evidence>
<dbReference type="EMBL" id="AFIJ01000038">
    <property type="protein sequence ID" value="EGL39384.1"/>
    <property type="molecule type" value="Genomic_DNA"/>
</dbReference>
<dbReference type="Proteomes" id="UP000004018">
    <property type="component" value="Unassembled WGS sequence"/>
</dbReference>
<keyword evidence="4 6" id="KW-1133">Transmembrane helix</keyword>
<evidence type="ECO:0000256" key="1">
    <source>
        <dbReference type="ARBA" id="ARBA00004141"/>
    </source>
</evidence>
<organism evidence="8 9">
    <name type="scientific">Megasphaera lornae</name>
    <dbReference type="NCBI Taxonomy" id="1000568"/>
    <lineage>
        <taxon>Bacteria</taxon>
        <taxon>Bacillati</taxon>
        <taxon>Bacillota</taxon>
        <taxon>Negativicutes</taxon>
        <taxon>Veillonellales</taxon>
        <taxon>Veillonellaceae</taxon>
        <taxon>Megasphaera</taxon>
    </lineage>
</organism>
<dbReference type="PANTHER" id="PTHR38459">
    <property type="entry name" value="PROPHAGE BACTOPRENOL-LINKED GLUCOSE TRANSLOCASE HOMOLOG"/>
    <property type="match status" value="1"/>
</dbReference>
<reference evidence="8 9" key="1">
    <citation type="submission" date="2011-04" db="EMBL/GenBank/DDBJ databases">
        <authorList>
            <person name="Harkins D.M."/>
            <person name="Madupu R."/>
            <person name="Durkin A.S."/>
            <person name="Torralba M."/>
            <person name="Methe B."/>
            <person name="Sutton G.G."/>
            <person name="Nelson K.E."/>
        </authorList>
    </citation>
    <scope>NUCLEOTIDE SEQUENCE [LARGE SCALE GENOMIC DNA]</scope>
    <source>
        <strain evidence="8 9">UPII 199-6</strain>
    </source>
</reference>
<evidence type="ECO:0000256" key="5">
    <source>
        <dbReference type="ARBA" id="ARBA00023136"/>
    </source>
</evidence>
<gene>
    <name evidence="8" type="ORF">HMPREF1039_0879</name>
</gene>
<keyword evidence="5 6" id="KW-0472">Membrane</keyword>
<dbReference type="InterPro" id="IPR007267">
    <property type="entry name" value="GtrA_DPMS_TM"/>
</dbReference>